<dbReference type="Proteomes" id="UP001148838">
    <property type="component" value="Unassembled WGS sequence"/>
</dbReference>
<dbReference type="EMBL" id="JAJSOF020000025">
    <property type="protein sequence ID" value="KAJ4434986.1"/>
    <property type="molecule type" value="Genomic_DNA"/>
</dbReference>
<comment type="caution">
    <text evidence="1">The sequence shown here is derived from an EMBL/GenBank/DDBJ whole genome shotgun (WGS) entry which is preliminary data.</text>
</comment>
<keyword evidence="2" id="KW-1185">Reference proteome</keyword>
<evidence type="ECO:0000313" key="2">
    <source>
        <dbReference type="Proteomes" id="UP001148838"/>
    </source>
</evidence>
<evidence type="ECO:0008006" key="3">
    <source>
        <dbReference type="Google" id="ProtNLM"/>
    </source>
</evidence>
<organism evidence="1 2">
    <name type="scientific">Periplaneta americana</name>
    <name type="common">American cockroach</name>
    <name type="synonym">Blatta americana</name>
    <dbReference type="NCBI Taxonomy" id="6978"/>
    <lineage>
        <taxon>Eukaryota</taxon>
        <taxon>Metazoa</taxon>
        <taxon>Ecdysozoa</taxon>
        <taxon>Arthropoda</taxon>
        <taxon>Hexapoda</taxon>
        <taxon>Insecta</taxon>
        <taxon>Pterygota</taxon>
        <taxon>Neoptera</taxon>
        <taxon>Polyneoptera</taxon>
        <taxon>Dictyoptera</taxon>
        <taxon>Blattodea</taxon>
        <taxon>Blattoidea</taxon>
        <taxon>Blattidae</taxon>
        <taxon>Blattinae</taxon>
        <taxon>Periplaneta</taxon>
    </lineage>
</organism>
<protein>
    <recommendedName>
        <fullName evidence="3">Per a allergen</fullName>
    </recommendedName>
</protein>
<proteinExistence type="predicted"/>
<reference evidence="1 2" key="1">
    <citation type="journal article" date="2022" name="Allergy">
        <title>Genome assembly and annotation of Periplaneta americana reveal a comprehensive cockroach allergen profile.</title>
        <authorList>
            <person name="Wang L."/>
            <person name="Xiong Q."/>
            <person name="Saelim N."/>
            <person name="Wang L."/>
            <person name="Nong W."/>
            <person name="Wan A.T."/>
            <person name="Shi M."/>
            <person name="Liu X."/>
            <person name="Cao Q."/>
            <person name="Hui J.H.L."/>
            <person name="Sookrung N."/>
            <person name="Leung T.F."/>
            <person name="Tungtrongchitr A."/>
            <person name="Tsui S.K.W."/>
        </authorList>
    </citation>
    <scope>NUCLEOTIDE SEQUENCE [LARGE SCALE GENOMIC DNA]</scope>
    <source>
        <strain evidence="1">PWHHKU_190912</strain>
    </source>
</reference>
<sequence length="68" mass="7576">MTKRLKGKRFSDVDDVKENTLTALNTYQIRNNFSDIIMSGDVQCHRSAPGIESEVGEAEFSIAEAVLK</sequence>
<evidence type="ECO:0000313" key="1">
    <source>
        <dbReference type="EMBL" id="KAJ4434986.1"/>
    </source>
</evidence>
<name>A0ABQ8SMH5_PERAM</name>
<accession>A0ABQ8SMH5</accession>
<gene>
    <name evidence="1" type="ORF">ANN_23558</name>
</gene>